<dbReference type="EMBL" id="JALLKP010000001">
    <property type="protein sequence ID" value="KAK2197468.1"/>
    <property type="molecule type" value="Genomic_DNA"/>
</dbReference>
<dbReference type="GO" id="GO:0005634">
    <property type="term" value="C:nucleus"/>
    <property type="evidence" value="ECO:0007669"/>
    <property type="project" value="TreeGrafter"/>
</dbReference>
<feature type="domain" description="Metallo-beta-lactamase" evidence="1">
    <location>
        <begin position="112"/>
        <end position="267"/>
    </location>
</feature>
<dbReference type="SUPFAM" id="SSF56281">
    <property type="entry name" value="Metallo-hydrolase/oxidoreductase"/>
    <property type="match status" value="1"/>
</dbReference>
<dbReference type="KEGG" id="bdw:94334766"/>
<organism evidence="2 3">
    <name type="scientific">Babesia duncani</name>
    <dbReference type="NCBI Taxonomy" id="323732"/>
    <lineage>
        <taxon>Eukaryota</taxon>
        <taxon>Sar</taxon>
        <taxon>Alveolata</taxon>
        <taxon>Apicomplexa</taxon>
        <taxon>Aconoidasida</taxon>
        <taxon>Piroplasmida</taxon>
        <taxon>Babesiidae</taxon>
        <taxon>Babesia</taxon>
    </lineage>
</organism>
<keyword evidence="2" id="KW-0378">Hydrolase</keyword>
<dbReference type="PANTHER" id="PTHR11203:SF37">
    <property type="entry name" value="INTEGRATOR COMPLEX SUBUNIT 11"/>
    <property type="match status" value="1"/>
</dbReference>
<protein>
    <submittedName>
        <fullName evidence="2">Bifunctional Ribonuclease Z-Hydroxyacylglutathione hydrolase-like/Metallo-beta-lactamase</fullName>
    </submittedName>
</protein>
<comment type="caution">
    <text evidence="2">The sequence shown here is derived from an EMBL/GenBank/DDBJ whole genome shotgun (WGS) entry which is preliminary data.</text>
</comment>
<name>A0AAD9UPV0_9APIC</name>
<proteinExistence type="predicted"/>
<dbReference type="Proteomes" id="UP001214638">
    <property type="component" value="Unassembled WGS sequence"/>
</dbReference>
<dbReference type="GO" id="GO:0004521">
    <property type="term" value="F:RNA endonuclease activity"/>
    <property type="evidence" value="ECO:0007669"/>
    <property type="project" value="TreeGrafter"/>
</dbReference>
<gene>
    <name evidence="2" type="ORF">BdWA1_000468</name>
</gene>
<dbReference type="GO" id="GO:0016180">
    <property type="term" value="P:snRNA processing"/>
    <property type="evidence" value="ECO:0007669"/>
    <property type="project" value="TreeGrafter"/>
</dbReference>
<dbReference type="GeneID" id="94334766"/>
<dbReference type="InterPro" id="IPR001279">
    <property type="entry name" value="Metallo-B-lactamas"/>
</dbReference>
<accession>A0AAD9UPV0</accession>
<dbReference type="Pfam" id="PF16661">
    <property type="entry name" value="Lactamase_B_6"/>
    <property type="match status" value="1"/>
</dbReference>
<dbReference type="InterPro" id="IPR050698">
    <property type="entry name" value="MBL"/>
</dbReference>
<dbReference type="PANTHER" id="PTHR11203">
    <property type="entry name" value="CLEAVAGE AND POLYADENYLATION SPECIFICITY FACTOR FAMILY MEMBER"/>
    <property type="match status" value="1"/>
</dbReference>
<sequence>MSSLKITVLGAGQDVGRSCIVATFPSRRIMLDCGAHCGFLDHRRYPALQLLGNVKDYDAHVAILSSRQGEQDACSSDQDEDLDPFMQNAAEKDASKRSKAREERFLMACKKQAMKKTLENVTSTVDCAIMSHFHMDHVGALPFYTEHIGYRGPIYMTFPTRGLSPILLRDCAQVSANRAKGQDPSRNVSILLNRNVKQAPISEEQLQELDPWSFTIDNVAKSFTRAIPMQLRATHNVSRVNITPYYAGHVLGASVVHVECDGLSLVYTGLLDFAQQCGSRGL</sequence>
<keyword evidence="3" id="KW-1185">Reference proteome</keyword>
<evidence type="ECO:0000313" key="3">
    <source>
        <dbReference type="Proteomes" id="UP001214638"/>
    </source>
</evidence>
<dbReference type="Gene3D" id="3.60.15.10">
    <property type="entry name" value="Ribonuclease Z/Hydroxyacylglutathione hydrolase-like"/>
    <property type="match status" value="1"/>
</dbReference>
<dbReference type="InterPro" id="IPR036866">
    <property type="entry name" value="RibonucZ/Hydroxyglut_hydro"/>
</dbReference>
<dbReference type="AlphaFoldDB" id="A0AAD9UPV0"/>
<reference evidence="2" key="1">
    <citation type="journal article" date="2023" name="Nat. Microbiol.">
        <title>Babesia duncani multi-omics identifies virulence factors and drug targets.</title>
        <authorList>
            <person name="Singh P."/>
            <person name="Lonardi S."/>
            <person name="Liang Q."/>
            <person name="Vydyam P."/>
            <person name="Khabirova E."/>
            <person name="Fang T."/>
            <person name="Gihaz S."/>
            <person name="Thekkiniath J."/>
            <person name="Munshi M."/>
            <person name="Abel S."/>
            <person name="Ciampossin L."/>
            <person name="Batugedara G."/>
            <person name="Gupta M."/>
            <person name="Lu X.M."/>
            <person name="Lenz T."/>
            <person name="Chakravarty S."/>
            <person name="Cornillot E."/>
            <person name="Hu Y."/>
            <person name="Ma W."/>
            <person name="Gonzalez L.M."/>
            <person name="Sanchez S."/>
            <person name="Estrada K."/>
            <person name="Sanchez-Flores A."/>
            <person name="Montero E."/>
            <person name="Harb O.S."/>
            <person name="Le Roch K.G."/>
            <person name="Mamoun C.B."/>
        </authorList>
    </citation>
    <scope>NUCLEOTIDE SEQUENCE</scope>
    <source>
        <strain evidence="2">WA1</strain>
    </source>
</reference>
<dbReference type="GO" id="GO:0016787">
    <property type="term" value="F:hydrolase activity"/>
    <property type="evidence" value="ECO:0007669"/>
    <property type="project" value="UniProtKB-KW"/>
</dbReference>
<evidence type="ECO:0000259" key="1">
    <source>
        <dbReference type="Pfam" id="PF16661"/>
    </source>
</evidence>
<dbReference type="RefSeq" id="XP_067804310.1">
    <property type="nucleotide sequence ID" value="XM_067945519.1"/>
</dbReference>
<evidence type="ECO:0000313" key="2">
    <source>
        <dbReference type="EMBL" id="KAK2197468.1"/>
    </source>
</evidence>